<dbReference type="InterPro" id="IPR001223">
    <property type="entry name" value="Glyco_hydro18_cat"/>
</dbReference>
<evidence type="ECO:0000256" key="2">
    <source>
        <dbReference type="ARBA" id="ARBA00012729"/>
    </source>
</evidence>
<dbReference type="InterPro" id="IPR032179">
    <property type="entry name" value="Cry22Aa_Ig-like"/>
</dbReference>
<dbReference type="AlphaFoldDB" id="A0AAX3TZE8"/>
<dbReference type="Pfam" id="PF22352">
    <property type="entry name" value="K319L-like_PKD"/>
    <property type="match status" value="1"/>
</dbReference>
<dbReference type="PANTHER" id="PTHR45708:SF49">
    <property type="entry name" value="ENDOCHITINASE"/>
    <property type="match status" value="1"/>
</dbReference>
<dbReference type="GO" id="GO:0005576">
    <property type="term" value="C:extracellular region"/>
    <property type="evidence" value="ECO:0007669"/>
    <property type="project" value="InterPro"/>
</dbReference>
<dbReference type="InterPro" id="IPR000601">
    <property type="entry name" value="PKD_dom"/>
</dbReference>
<sequence>MIKPTDFNKSLIALSLTLGASCFSFSAIASAQVGQNIVNPTGNILEGYWHNWCNSNGGDGYQAGSSACIQLQEIHPDYNVVMVSFMKASAQNRIPTFTLDTSLGMTEQDFINQIGTLNAQGRSVLLSLGGANSHIELQRGDERAFADEIIRLVDYYGFDGLDIDLEQNAIKAADNEYVITEALKVVKLHYQEQGENFLIAMAPEFPNLRVNAANTYKEYIEKLDDYYDWISPQFYNQAGDGVNGDYSDGECNRFIPQNNDNCKSEFIYWSAYNVSNGLDGMVKIPHDKLVYGIPANKDAANNGQVLDPQDLFNAFERLKSEDLPLRGIMTWSINWDMGKDSNQTSYDSQFVRTYGPFIHPGEGENTAPILYGIEHVDILIGTNFDPMHNVTAYDDQDGDLTSAINITGSVDTSAVGVYPLQYSVTDQQGLQTAKTRNVTVSETPECGEVNEYPNWPRKDWEGGDYNHADTGDLMSYQGSVYEAQWYTSSVPGSDASWILVDSCQGGGNQAPTAIIDGPNSANITDPITLDGQGSSDEDGSIVSYQWTWNDMPMTLTQPILNMTFSEENKGENVFTLTVTDNEGKDNTVSHTVTVTSDDGGTEPGDCGGIPAYQNYDPTTGEGIYMNKDLISHQGNKYESQADNLYNVEPGTAEHWWKLLGACQS</sequence>
<dbReference type="Pfam" id="PF14600">
    <property type="entry name" value="CBM_5_12_2"/>
    <property type="match status" value="1"/>
</dbReference>
<dbReference type="GO" id="GO:0008843">
    <property type="term" value="F:endochitinase activity"/>
    <property type="evidence" value="ECO:0007669"/>
    <property type="project" value="UniProtKB-EC"/>
</dbReference>
<feature type="chain" id="PRO_5043388144" description="chitinase" evidence="7">
    <location>
        <begin position="32"/>
        <end position="664"/>
    </location>
</feature>
<dbReference type="PANTHER" id="PTHR45708">
    <property type="entry name" value="ENDOCHITINASE"/>
    <property type="match status" value="1"/>
</dbReference>
<dbReference type="PROSITE" id="PS01095">
    <property type="entry name" value="GH18_1"/>
    <property type="match status" value="1"/>
</dbReference>
<dbReference type="GO" id="GO:0008061">
    <property type="term" value="F:chitin binding"/>
    <property type="evidence" value="ECO:0007669"/>
    <property type="project" value="InterPro"/>
</dbReference>
<dbReference type="InterPro" id="IPR050542">
    <property type="entry name" value="Glycosyl_Hydrlase18_Chitinase"/>
</dbReference>
<evidence type="ECO:0000256" key="7">
    <source>
        <dbReference type="SAM" id="SignalP"/>
    </source>
</evidence>
<evidence type="ECO:0000256" key="6">
    <source>
        <dbReference type="RuleBase" id="RU000489"/>
    </source>
</evidence>
<protein>
    <recommendedName>
        <fullName evidence="2">chitinase</fullName>
        <ecNumber evidence="2">3.2.1.14</ecNumber>
    </recommendedName>
</protein>
<dbReference type="SUPFAM" id="SSF49299">
    <property type="entry name" value="PKD domain"/>
    <property type="match status" value="1"/>
</dbReference>
<dbReference type="InterPro" id="IPR036573">
    <property type="entry name" value="CBM_sf_5/12"/>
</dbReference>
<evidence type="ECO:0000256" key="1">
    <source>
        <dbReference type="ARBA" id="ARBA00009121"/>
    </source>
</evidence>
<dbReference type="Gene3D" id="3.20.20.80">
    <property type="entry name" value="Glycosidases"/>
    <property type="match status" value="1"/>
</dbReference>
<dbReference type="InterPro" id="IPR011583">
    <property type="entry name" value="Chitinase_II/V-like_cat"/>
</dbReference>
<reference evidence="10" key="1">
    <citation type="submission" date="2022-02" db="EMBL/GenBank/DDBJ databases">
        <title>Emergence and expansion in Europe of a Vibrio aestuarianus clonal complex pathogenic for oysters.</title>
        <authorList>
            <person name="Mesnil A."/>
            <person name="Travers M.-A."/>
        </authorList>
    </citation>
    <scope>NUCLEOTIDE SEQUENCE</scope>
    <source>
        <strain evidence="10">U29</strain>
    </source>
</reference>
<dbReference type="Proteomes" id="UP001239257">
    <property type="component" value="Chromosome 1"/>
</dbReference>
<evidence type="ECO:0000256" key="3">
    <source>
        <dbReference type="ARBA" id="ARBA00022801"/>
    </source>
</evidence>
<proteinExistence type="inferred from homology"/>
<dbReference type="SUPFAM" id="SSF51055">
    <property type="entry name" value="Carbohydrate binding domain"/>
    <property type="match status" value="1"/>
</dbReference>
<evidence type="ECO:0000313" key="10">
    <source>
        <dbReference type="EMBL" id="WGK80620.1"/>
    </source>
</evidence>
<name>A0AAX3TZE8_9VIBR</name>
<keyword evidence="5 6" id="KW-0326">Glycosidase</keyword>
<gene>
    <name evidence="10" type="ORF">PYE51_08050</name>
</gene>
<feature type="signal peptide" evidence="7">
    <location>
        <begin position="1"/>
        <end position="31"/>
    </location>
</feature>
<dbReference type="PROSITE" id="PS51910">
    <property type="entry name" value="GH18_2"/>
    <property type="match status" value="1"/>
</dbReference>
<dbReference type="Gene3D" id="2.60.40.10">
    <property type="entry name" value="Immunoglobulins"/>
    <property type="match status" value="2"/>
</dbReference>
<dbReference type="PROSITE" id="PS50093">
    <property type="entry name" value="PKD"/>
    <property type="match status" value="1"/>
</dbReference>
<dbReference type="RefSeq" id="WP_274674536.1">
    <property type="nucleotide sequence ID" value="NZ_CP118709.1"/>
</dbReference>
<dbReference type="GO" id="GO:0030246">
    <property type="term" value="F:carbohydrate binding"/>
    <property type="evidence" value="ECO:0007669"/>
    <property type="project" value="InterPro"/>
</dbReference>
<dbReference type="InterPro" id="IPR032798">
    <property type="entry name" value="CBM_5_12_2"/>
</dbReference>
<accession>A0AAX3TZE8</accession>
<feature type="domain" description="PKD" evidence="8">
    <location>
        <begin position="510"/>
        <end position="601"/>
    </location>
</feature>
<dbReference type="SMART" id="SM00089">
    <property type="entry name" value="PKD"/>
    <property type="match status" value="1"/>
</dbReference>
<evidence type="ECO:0000256" key="4">
    <source>
        <dbReference type="ARBA" id="ARBA00023277"/>
    </source>
</evidence>
<evidence type="ECO:0000259" key="8">
    <source>
        <dbReference type="PROSITE" id="PS50093"/>
    </source>
</evidence>
<organism evidence="10 11">
    <name type="scientific">Vibrio aestuarianus</name>
    <dbReference type="NCBI Taxonomy" id="28171"/>
    <lineage>
        <taxon>Bacteria</taxon>
        <taxon>Pseudomonadati</taxon>
        <taxon>Pseudomonadota</taxon>
        <taxon>Gammaproteobacteria</taxon>
        <taxon>Vibrionales</taxon>
        <taxon>Vibrionaceae</taxon>
        <taxon>Vibrio</taxon>
    </lineage>
</organism>
<dbReference type="GeneID" id="79916923"/>
<comment type="similarity">
    <text evidence="1">Belongs to the glycosyl hydrolase 18 family. Chitinase class II subfamily.</text>
</comment>
<dbReference type="InterPro" id="IPR013783">
    <property type="entry name" value="Ig-like_fold"/>
</dbReference>
<evidence type="ECO:0000256" key="5">
    <source>
        <dbReference type="ARBA" id="ARBA00023295"/>
    </source>
</evidence>
<keyword evidence="4" id="KW-0119">Carbohydrate metabolism</keyword>
<feature type="domain" description="GH18" evidence="9">
    <location>
        <begin position="43"/>
        <end position="353"/>
    </location>
</feature>
<dbReference type="CDD" id="cd12204">
    <property type="entry name" value="CBD_like"/>
    <property type="match status" value="1"/>
</dbReference>
<dbReference type="InterPro" id="IPR003610">
    <property type="entry name" value="CBM5/12"/>
</dbReference>
<keyword evidence="7" id="KW-0732">Signal</keyword>
<keyword evidence="3 6" id="KW-0378">Hydrolase</keyword>
<dbReference type="SMART" id="SM00636">
    <property type="entry name" value="Glyco_18"/>
    <property type="match status" value="1"/>
</dbReference>
<dbReference type="PROSITE" id="PS51257">
    <property type="entry name" value="PROKAR_LIPOPROTEIN"/>
    <property type="match status" value="1"/>
</dbReference>
<dbReference type="Gene3D" id="2.10.10.20">
    <property type="entry name" value="Carbohydrate-binding module superfamily 5/12"/>
    <property type="match status" value="1"/>
</dbReference>
<dbReference type="Pfam" id="PF16403">
    <property type="entry name" value="Bact_surface_Ig-like"/>
    <property type="match status" value="1"/>
</dbReference>
<dbReference type="EC" id="3.2.1.14" evidence="2"/>
<evidence type="ECO:0000313" key="11">
    <source>
        <dbReference type="Proteomes" id="UP001239257"/>
    </source>
</evidence>
<dbReference type="EMBL" id="CP118709">
    <property type="protein sequence ID" value="WGK80620.1"/>
    <property type="molecule type" value="Genomic_DNA"/>
</dbReference>
<dbReference type="SMART" id="SM00495">
    <property type="entry name" value="ChtBD3"/>
    <property type="match status" value="1"/>
</dbReference>
<dbReference type="InterPro" id="IPR017853">
    <property type="entry name" value="GH"/>
</dbReference>
<dbReference type="InterPro" id="IPR022409">
    <property type="entry name" value="PKD/Chitinase_dom"/>
</dbReference>
<dbReference type="InterPro" id="IPR035986">
    <property type="entry name" value="PKD_dom_sf"/>
</dbReference>
<dbReference type="InterPro" id="IPR001579">
    <property type="entry name" value="Glyco_hydro_18_chit_AS"/>
</dbReference>
<dbReference type="SUPFAM" id="SSF51445">
    <property type="entry name" value="(Trans)glycosidases"/>
    <property type="match status" value="1"/>
</dbReference>
<dbReference type="CDD" id="cd00146">
    <property type="entry name" value="PKD"/>
    <property type="match status" value="1"/>
</dbReference>
<dbReference type="GO" id="GO:0005975">
    <property type="term" value="P:carbohydrate metabolic process"/>
    <property type="evidence" value="ECO:0007669"/>
    <property type="project" value="InterPro"/>
</dbReference>
<evidence type="ECO:0000259" key="9">
    <source>
        <dbReference type="PROSITE" id="PS51910"/>
    </source>
</evidence>
<dbReference type="Pfam" id="PF00704">
    <property type="entry name" value="Glyco_hydro_18"/>
    <property type="match status" value="1"/>
</dbReference>